<reference evidence="8" key="2">
    <citation type="submission" date="2025-08" db="UniProtKB">
        <authorList>
            <consortium name="Ensembl"/>
        </authorList>
    </citation>
    <scope>IDENTIFICATION</scope>
</reference>
<feature type="domain" description="Ig-like" evidence="7">
    <location>
        <begin position="170"/>
        <end position="259"/>
    </location>
</feature>
<dbReference type="InParanoid" id="A0A669B9K6"/>
<organism evidence="8 9">
    <name type="scientific">Oreochromis niloticus</name>
    <name type="common">Nile tilapia</name>
    <name type="synonym">Tilapia nilotica</name>
    <dbReference type="NCBI Taxonomy" id="8128"/>
    <lineage>
        <taxon>Eukaryota</taxon>
        <taxon>Metazoa</taxon>
        <taxon>Chordata</taxon>
        <taxon>Craniata</taxon>
        <taxon>Vertebrata</taxon>
        <taxon>Euteleostomi</taxon>
        <taxon>Actinopterygii</taxon>
        <taxon>Neopterygii</taxon>
        <taxon>Teleostei</taxon>
        <taxon>Neoteleostei</taxon>
        <taxon>Acanthomorphata</taxon>
        <taxon>Ovalentaria</taxon>
        <taxon>Cichlomorphae</taxon>
        <taxon>Cichliformes</taxon>
        <taxon>Cichlidae</taxon>
        <taxon>African cichlids</taxon>
        <taxon>Pseudocrenilabrinae</taxon>
        <taxon>Oreochromini</taxon>
        <taxon>Oreochromis</taxon>
    </lineage>
</organism>
<dbReference type="SUPFAM" id="SSF54452">
    <property type="entry name" value="MHC antigen-recognition domain"/>
    <property type="match status" value="1"/>
</dbReference>
<reference evidence="9" key="1">
    <citation type="submission" date="2012-01" db="EMBL/GenBank/DDBJ databases">
        <title>The Genome Sequence of Oreochromis niloticus (Nile Tilapia).</title>
        <authorList>
            <consortium name="Broad Institute Genome Assembly Team"/>
            <consortium name="Broad Institute Sequencing Platform"/>
            <person name="Di Palma F."/>
            <person name="Johnson J."/>
            <person name="Lander E.S."/>
            <person name="Lindblad-Toh K."/>
        </authorList>
    </citation>
    <scope>NUCLEOTIDE SEQUENCE [LARGE SCALE GENOMIC DNA]</scope>
</reference>
<keyword evidence="9" id="KW-1185">Reference proteome</keyword>
<dbReference type="SMART" id="SM00921">
    <property type="entry name" value="MHC_II_beta"/>
    <property type="match status" value="1"/>
</dbReference>
<evidence type="ECO:0000256" key="3">
    <source>
        <dbReference type="ARBA" id="ARBA00022989"/>
    </source>
</evidence>
<keyword evidence="6" id="KW-0472">Membrane</keyword>
<dbReference type="PANTHER" id="PTHR19944">
    <property type="entry name" value="MHC CLASS II-RELATED"/>
    <property type="match status" value="1"/>
</dbReference>
<dbReference type="GeneTree" id="ENSGT00950000183127"/>
<dbReference type="InterPro" id="IPR050160">
    <property type="entry name" value="MHC/Immunoglobulin"/>
</dbReference>
<protein>
    <submittedName>
        <fullName evidence="8">H-2 class II histocompatibility antigen, E-S beta chain</fullName>
    </submittedName>
</protein>
<dbReference type="PANTHER" id="PTHR19944:SF99">
    <property type="entry name" value="HLA CLASS II HISTOCOMPATIBILITY ANTIGEN, DRB1 BETA CHAIN"/>
    <property type="match status" value="1"/>
</dbReference>
<dbReference type="GO" id="GO:0042613">
    <property type="term" value="C:MHC class II protein complex"/>
    <property type="evidence" value="ECO:0007669"/>
    <property type="project" value="InterPro"/>
</dbReference>
<evidence type="ECO:0000256" key="6">
    <source>
        <dbReference type="SAM" id="Phobius"/>
    </source>
</evidence>
<keyword evidence="5" id="KW-0325">Glycoprotein</keyword>
<sequence>MISSLQGLWRTSRHVEEVIWHLNQLCWIKDTSKTCRTLALEAWSSTPLVYALSSIIQQVQSVLHSLHFTVVLFCSSDGFLEYIVDRCDFNSTELENMEYIYSHYYNKMEYIRFSSNVGQYVGFTDFGVRLAEVWNNDTADLNLMRLKIATYCHHNIDINDRAILTKSVQPSVRIKSMTPPSGQHPAMLVCSVYDFFPSKIKVSWLRDGQAVSSDITSTEEMPNGDWYYQTHSQLEYTPRSGEKISCVVEHASLKEPLITDWDPSSDKSTSESTTLIAIGASILTLGLILLLAGFIFYRWRARGQTRIHTLRPVNSTLYQSFYKTTCVLNLLSGSLKSVFQKFRQVLSPCSDHSLNALLRSDVIDHSYPCMGLDWLFI</sequence>
<evidence type="ECO:0000313" key="9">
    <source>
        <dbReference type="Proteomes" id="UP000005207"/>
    </source>
</evidence>
<comment type="subcellular location">
    <subcellularLocation>
        <location evidence="1">Membrane</location>
        <topology evidence="1">Single-pass type I membrane protein</topology>
    </subcellularLocation>
</comment>
<dbReference type="PROSITE" id="PS50835">
    <property type="entry name" value="IG_LIKE"/>
    <property type="match status" value="1"/>
</dbReference>
<dbReference type="Pfam" id="PF00969">
    <property type="entry name" value="MHC_II_beta"/>
    <property type="match status" value="1"/>
</dbReference>
<reference evidence="8" key="3">
    <citation type="submission" date="2025-09" db="UniProtKB">
        <authorList>
            <consortium name="Ensembl"/>
        </authorList>
    </citation>
    <scope>IDENTIFICATION</scope>
</reference>
<dbReference type="Gene3D" id="3.10.320.10">
    <property type="entry name" value="Class II Histocompatibility Antigen, M Beta Chain, Chain B, domain 1"/>
    <property type="match status" value="1"/>
</dbReference>
<evidence type="ECO:0000259" key="7">
    <source>
        <dbReference type="PROSITE" id="PS50835"/>
    </source>
</evidence>
<feature type="transmembrane region" description="Helical" evidence="6">
    <location>
        <begin position="275"/>
        <end position="297"/>
    </location>
</feature>
<name>A0A669B9K6_ORENI</name>
<evidence type="ECO:0000256" key="4">
    <source>
        <dbReference type="ARBA" id="ARBA00023157"/>
    </source>
</evidence>
<keyword evidence="2 6" id="KW-0812">Transmembrane</keyword>
<evidence type="ECO:0000256" key="2">
    <source>
        <dbReference type="ARBA" id="ARBA00022692"/>
    </source>
</evidence>
<dbReference type="SUPFAM" id="SSF48726">
    <property type="entry name" value="Immunoglobulin"/>
    <property type="match status" value="1"/>
</dbReference>
<dbReference type="InterPro" id="IPR014745">
    <property type="entry name" value="MHC_II_a/b_N"/>
</dbReference>
<proteinExistence type="predicted"/>
<dbReference type="InterPro" id="IPR013783">
    <property type="entry name" value="Ig-like_fold"/>
</dbReference>
<dbReference type="InterPro" id="IPR000353">
    <property type="entry name" value="MHC_II_b_N"/>
</dbReference>
<keyword evidence="4" id="KW-1015">Disulfide bond</keyword>
<dbReference type="InterPro" id="IPR011162">
    <property type="entry name" value="MHC_I/II-like_Ag-recog"/>
</dbReference>
<evidence type="ECO:0000313" key="8">
    <source>
        <dbReference type="Ensembl" id="ENSONIP00000032136.1"/>
    </source>
</evidence>
<dbReference type="Ensembl" id="ENSONIT00000077842.1">
    <property type="protein sequence ID" value="ENSONIP00000032136.1"/>
    <property type="gene ID" value="ENSONIG00000041925.1"/>
</dbReference>
<accession>A0A669B9K6</accession>
<dbReference type="Gene3D" id="2.60.40.10">
    <property type="entry name" value="Immunoglobulins"/>
    <property type="match status" value="1"/>
</dbReference>
<dbReference type="InterPro" id="IPR003597">
    <property type="entry name" value="Ig_C1-set"/>
</dbReference>
<evidence type="ECO:0000256" key="5">
    <source>
        <dbReference type="ARBA" id="ARBA00023180"/>
    </source>
</evidence>
<dbReference type="GO" id="GO:0006955">
    <property type="term" value="P:immune response"/>
    <property type="evidence" value="ECO:0007669"/>
    <property type="project" value="InterPro"/>
</dbReference>
<evidence type="ECO:0000256" key="1">
    <source>
        <dbReference type="ARBA" id="ARBA00004479"/>
    </source>
</evidence>
<dbReference type="InterPro" id="IPR007110">
    <property type="entry name" value="Ig-like_dom"/>
</dbReference>
<dbReference type="GO" id="GO:0019882">
    <property type="term" value="P:antigen processing and presentation"/>
    <property type="evidence" value="ECO:0007669"/>
    <property type="project" value="InterPro"/>
</dbReference>
<dbReference type="Pfam" id="PF07654">
    <property type="entry name" value="C1-set"/>
    <property type="match status" value="1"/>
</dbReference>
<dbReference type="Proteomes" id="UP000005207">
    <property type="component" value="Linkage group LG3"/>
</dbReference>
<gene>
    <name evidence="8" type="primary">LOC100708205</name>
</gene>
<dbReference type="AlphaFoldDB" id="A0A669B9K6"/>
<dbReference type="InterPro" id="IPR036179">
    <property type="entry name" value="Ig-like_dom_sf"/>
</dbReference>
<dbReference type="FunCoup" id="A0A669B9K6">
    <property type="interactions" value="1493"/>
</dbReference>
<dbReference type="SMART" id="SM00407">
    <property type="entry name" value="IGc1"/>
    <property type="match status" value="1"/>
</dbReference>
<keyword evidence="3 6" id="KW-1133">Transmembrane helix</keyword>